<dbReference type="GO" id="GO:0006605">
    <property type="term" value="P:protein targeting"/>
    <property type="evidence" value="ECO:0007669"/>
    <property type="project" value="UniProtKB-UniRule"/>
</dbReference>
<dbReference type="GO" id="GO:0031522">
    <property type="term" value="C:cell envelope Sec protein transport complex"/>
    <property type="evidence" value="ECO:0007669"/>
    <property type="project" value="TreeGrafter"/>
</dbReference>
<dbReference type="EC" id="7.4.2.8" evidence="15"/>
<keyword evidence="4 15" id="KW-1003">Cell membrane</keyword>
<dbReference type="FunFam" id="1.10.3060.10:FF:000002">
    <property type="entry name" value="Preprotein translocase subunit SecA"/>
    <property type="match status" value="1"/>
</dbReference>
<organism evidence="21 22">
    <name type="scientific">Listeria rustica</name>
    <dbReference type="NCBI Taxonomy" id="2713503"/>
    <lineage>
        <taxon>Bacteria</taxon>
        <taxon>Bacillati</taxon>
        <taxon>Bacillota</taxon>
        <taxon>Bacilli</taxon>
        <taxon>Bacillales</taxon>
        <taxon>Listeriaceae</taxon>
        <taxon>Listeria</taxon>
    </lineage>
</organism>
<dbReference type="PANTHER" id="PTHR30612:SF0">
    <property type="entry name" value="CHLOROPLAST PROTEIN-TRANSPORTING ATPASE"/>
    <property type="match status" value="1"/>
</dbReference>
<comment type="caution">
    <text evidence="21">The sequence shown here is derived from an EMBL/GenBank/DDBJ whole genome shotgun (WGS) entry which is preliminary data.</text>
</comment>
<dbReference type="GO" id="GO:0008564">
    <property type="term" value="F:protein-exporting ATPase activity"/>
    <property type="evidence" value="ECO:0007669"/>
    <property type="project" value="UniProtKB-EC"/>
</dbReference>
<dbReference type="PANTHER" id="PTHR30612">
    <property type="entry name" value="SECA INNER MEMBRANE COMPONENT OF SEC PROTEIN SECRETION SYSTEM"/>
    <property type="match status" value="1"/>
</dbReference>
<evidence type="ECO:0000256" key="3">
    <source>
        <dbReference type="ARBA" id="ARBA00022448"/>
    </source>
</evidence>
<dbReference type="NCBIfam" id="NF006630">
    <property type="entry name" value="PRK09200.1"/>
    <property type="match status" value="1"/>
</dbReference>
<feature type="binding site" evidence="15">
    <location>
        <position position="85"/>
    </location>
    <ligand>
        <name>ATP</name>
        <dbReference type="ChEBI" id="CHEBI:30616"/>
    </ligand>
</feature>
<dbReference type="FunFam" id="3.40.50.300:FF:000429">
    <property type="entry name" value="Preprotein translocase subunit SecA"/>
    <property type="match status" value="1"/>
</dbReference>
<dbReference type="InterPro" id="IPR004027">
    <property type="entry name" value="SEC_C_motif"/>
</dbReference>
<name>A0A7W1T8C1_9LIST</name>
<dbReference type="EMBL" id="JABJVM010000016">
    <property type="protein sequence ID" value="MBA3927324.1"/>
    <property type="molecule type" value="Genomic_DNA"/>
</dbReference>
<dbReference type="Gene3D" id="3.90.1440.10">
    <property type="entry name" value="SecA, preprotein cross-linking domain"/>
    <property type="match status" value="1"/>
</dbReference>
<keyword evidence="8" id="KW-0862">Zinc</keyword>
<feature type="binding site" evidence="15">
    <location>
        <position position="492"/>
    </location>
    <ligand>
        <name>ATP</name>
        <dbReference type="ChEBI" id="CHEBI:30616"/>
    </ligand>
</feature>
<dbReference type="GO" id="GO:0005886">
    <property type="term" value="C:plasma membrane"/>
    <property type="evidence" value="ECO:0007669"/>
    <property type="project" value="UniProtKB-SubCell"/>
</dbReference>
<dbReference type="SUPFAM" id="SSF52540">
    <property type="entry name" value="P-loop containing nucleoside triphosphate hydrolases"/>
    <property type="match status" value="2"/>
</dbReference>
<evidence type="ECO:0000256" key="2">
    <source>
        <dbReference type="ARBA" id="ARBA00007650"/>
    </source>
</evidence>
<dbReference type="FunFam" id="3.90.1440.10:FF:000001">
    <property type="entry name" value="Preprotein translocase subunit SecA"/>
    <property type="match status" value="1"/>
</dbReference>
<evidence type="ECO:0000313" key="21">
    <source>
        <dbReference type="EMBL" id="MBA3927324.1"/>
    </source>
</evidence>
<dbReference type="PRINTS" id="PR00906">
    <property type="entry name" value="SECA"/>
</dbReference>
<evidence type="ECO:0000256" key="9">
    <source>
        <dbReference type="ARBA" id="ARBA00022840"/>
    </source>
</evidence>
<dbReference type="InterPro" id="IPR044722">
    <property type="entry name" value="SecA_SF2_C"/>
</dbReference>
<dbReference type="Pfam" id="PF07517">
    <property type="entry name" value="SecA_DEAD"/>
    <property type="match status" value="1"/>
</dbReference>
<evidence type="ECO:0000256" key="11">
    <source>
        <dbReference type="ARBA" id="ARBA00022967"/>
    </source>
</evidence>
<dbReference type="InterPro" id="IPR000185">
    <property type="entry name" value="SecA"/>
</dbReference>
<keyword evidence="7 15" id="KW-0547">Nucleotide-binding</keyword>
<evidence type="ECO:0000256" key="15">
    <source>
        <dbReference type="HAMAP-Rule" id="MF_01382"/>
    </source>
</evidence>
<keyword evidence="12 15" id="KW-0811">Translocation</keyword>
<dbReference type="InterPro" id="IPR036670">
    <property type="entry name" value="SecA_X-link_sf"/>
</dbReference>
<dbReference type="CDD" id="cd18803">
    <property type="entry name" value="SF2_C_secA"/>
    <property type="match status" value="1"/>
</dbReference>
<keyword evidence="9 15" id="KW-0067">ATP-binding</keyword>
<feature type="region of interest" description="Disordered" evidence="17">
    <location>
        <begin position="788"/>
        <end position="837"/>
    </location>
</feature>
<dbReference type="InterPro" id="IPR020937">
    <property type="entry name" value="SecA_CS"/>
</dbReference>
<dbReference type="NCBIfam" id="TIGR00963">
    <property type="entry name" value="secA"/>
    <property type="match status" value="1"/>
</dbReference>
<dbReference type="HAMAP" id="MF_01382">
    <property type="entry name" value="SecA"/>
    <property type="match status" value="1"/>
</dbReference>
<feature type="compositionally biased region" description="Basic and acidic residues" evidence="17">
    <location>
        <begin position="827"/>
        <end position="837"/>
    </location>
</feature>
<accession>A0A7W1T8C1</accession>
<reference evidence="21 22" key="1">
    <citation type="submission" date="2020-08" db="EMBL/GenBank/DDBJ databases">
        <title>Listeria ohnekaius sp. nov. and Listeria portnoyii sp. nov. isolated from non-agricultural and natural environments.</title>
        <authorList>
            <person name="Weller D."/>
            <person name="Belias A.M."/>
            <person name="Liao J."/>
            <person name="Guo S."/>
            <person name="Orsi R.H."/>
            <person name="Wiedmann M."/>
        </authorList>
    </citation>
    <scope>NUCLEOTIDE SEQUENCE [LARGE SCALE GENOMIC DNA]</scope>
    <source>
        <strain evidence="21 22">FSL W9-0585</strain>
    </source>
</reference>
<keyword evidence="10 15" id="KW-0653">Protein transport</keyword>
<comment type="catalytic activity">
    <reaction evidence="14 15">
        <text>ATP + H2O + cellular proteinSide 1 = ADP + phosphate + cellular proteinSide 2.</text>
        <dbReference type="EC" id="7.4.2.8"/>
    </reaction>
</comment>
<evidence type="ECO:0000256" key="14">
    <source>
        <dbReference type="ARBA" id="ARBA00034006"/>
    </source>
</evidence>
<evidence type="ECO:0000259" key="18">
    <source>
        <dbReference type="PROSITE" id="PS51192"/>
    </source>
</evidence>
<keyword evidence="13 15" id="KW-0472">Membrane</keyword>
<dbReference type="CDD" id="cd17928">
    <property type="entry name" value="DEXDc_SecA"/>
    <property type="match status" value="1"/>
</dbReference>
<dbReference type="Pfam" id="PF07516">
    <property type="entry name" value="SecA_SW"/>
    <property type="match status" value="1"/>
</dbReference>
<evidence type="ECO:0000256" key="12">
    <source>
        <dbReference type="ARBA" id="ARBA00023010"/>
    </source>
</evidence>
<evidence type="ECO:0000256" key="13">
    <source>
        <dbReference type="ARBA" id="ARBA00023136"/>
    </source>
</evidence>
<comment type="subcellular location">
    <subcellularLocation>
        <location evidence="15">Cell membrane</location>
        <topology evidence="15">Peripheral membrane protein</topology>
        <orientation evidence="15">Cytoplasmic side</orientation>
    </subcellularLocation>
    <subcellularLocation>
        <location evidence="15">Cytoplasm</location>
    </subcellularLocation>
    <text evidence="15">Distribution is 50-50.</text>
</comment>
<comment type="similarity">
    <text evidence="2 15 16">Belongs to the SecA family.</text>
</comment>
<dbReference type="AlphaFoldDB" id="A0A7W1T8C1"/>
<dbReference type="SUPFAM" id="SSF81886">
    <property type="entry name" value="Helical scaffold and wing domains of SecA"/>
    <property type="match status" value="1"/>
</dbReference>
<dbReference type="Proteomes" id="UP000548787">
    <property type="component" value="Unassembled WGS sequence"/>
</dbReference>
<dbReference type="PROSITE" id="PS51194">
    <property type="entry name" value="HELICASE_CTER"/>
    <property type="match status" value="1"/>
</dbReference>
<feature type="domain" description="Helicase C-terminal" evidence="19">
    <location>
        <begin position="410"/>
        <end position="585"/>
    </location>
</feature>
<keyword evidence="6" id="KW-0479">Metal-binding</keyword>
<evidence type="ECO:0000256" key="7">
    <source>
        <dbReference type="ARBA" id="ARBA00022741"/>
    </source>
</evidence>
<evidence type="ECO:0000256" key="6">
    <source>
        <dbReference type="ARBA" id="ARBA00022723"/>
    </source>
</evidence>
<dbReference type="InterPro" id="IPR014001">
    <property type="entry name" value="Helicase_ATP-bd"/>
</dbReference>
<dbReference type="GO" id="GO:0005524">
    <property type="term" value="F:ATP binding"/>
    <property type="evidence" value="ECO:0007669"/>
    <property type="project" value="UniProtKB-UniRule"/>
</dbReference>
<keyword evidence="11 15" id="KW-1278">Translocase</keyword>
<evidence type="ECO:0000259" key="19">
    <source>
        <dbReference type="PROSITE" id="PS51194"/>
    </source>
</evidence>
<dbReference type="InterPro" id="IPR036266">
    <property type="entry name" value="SecA_Wing/Scaffold_sf"/>
</dbReference>
<dbReference type="RefSeq" id="WP_181677417.1">
    <property type="nucleotide sequence ID" value="NZ_JABJVM010000016.1"/>
</dbReference>
<dbReference type="SMART" id="SM00490">
    <property type="entry name" value="HELICc"/>
    <property type="match status" value="1"/>
</dbReference>
<evidence type="ECO:0000313" key="22">
    <source>
        <dbReference type="Proteomes" id="UP000548787"/>
    </source>
</evidence>
<comment type="subunit">
    <text evidence="15">Monomer and homodimer. Part of the essential Sec protein translocation apparatus which comprises SecA, SecYEG and auxiliary proteins SecDF. Other proteins may also be involved.</text>
</comment>
<dbReference type="GO" id="GO:0017038">
    <property type="term" value="P:protein import"/>
    <property type="evidence" value="ECO:0007669"/>
    <property type="project" value="InterPro"/>
</dbReference>
<dbReference type="InterPro" id="IPR027417">
    <property type="entry name" value="P-loop_NTPase"/>
</dbReference>
<feature type="binding site" evidence="15">
    <location>
        <begin position="103"/>
        <end position="107"/>
    </location>
    <ligand>
        <name>ATP</name>
        <dbReference type="ChEBI" id="CHEBI:30616"/>
    </ligand>
</feature>
<protein>
    <recommendedName>
        <fullName evidence="15 16">Protein translocase subunit SecA</fullName>
        <ecNumber evidence="15">7.4.2.8</ecNumber>
    </recommendedName>
</protein>
<keyword evidence="22" id="KW-1185">Reference proteome</keyword>
<sequence>MAGLLKKIFESGKKDVKYLEKKADQIEALAEETAKLSDDEIREKTEAFKERFQNGETLDSLLVEAFAVAREGAKRALGMFPFRVQLMGGIVLHEGNIAEMRTGEGKTLTATLPVYLNALSGNGVHVVTVNEYLSQRDAEEMGVLYNFLGLSVGLNLNALSSEEKREAYAADITYSTNNELGFDYLRDNMVVYKEQMVQRPLSYAVIDEVDSILVDEARTPLIISGQAEKSTILYVRANSFVETLTVEKDYTVDIKTKSVYMTEEGMTKGEKYFDVENLFDIESSTLLHHIAQALKANYTMHLDVDYVVQDDEVLIVDQFTGRIMKGRRFSEGLHQALEAKEGVTIQNESQTMATITFQNYFRMYKKLSGMTGTAKTEEEEFRDIYNMRVIEIPTNKPIIRDDRADLIYTSIDAKFNAVVEDIAERYANGQPVLVGTVAIETSEVISHKLKRKGVPHSVLNAKQHEKEAEIIQFAGEKGSVTIATNMAGRGTDIKLGEGTIEAGGLAVIGTERHESRRIDNQLRGRAGRQGDPGVTQFYLSMEDELMKRFGSDNMKSMMERFGMDDEAIQSKMVSRAVESAQKRVEGNNFDSRKQVLQYDDVLRQQREVIYKQRYAVITAENNLRSVIEPMIQNVVNFVVQSNAPRQEDREEWNLQGIIDFVEANLLPEDVISVDDIKNMETSDIQKFILEKVNEAYNEKETLLPEEEFNEFQKVVLLRVVDTKWVDHIDAMDHLRDGIHLRAYGQIDPLREYQSEGFEMFEAMINSIDEEVARYIMKAEIRQNLEREQVAKGDAVDPNEGKPLAKKQPVHKDQHIGRNDPCPCGSGEKYKNCHGKEK</sequence>
<dbReference type="NCBIfam" id="NF009538">
    <property type="entry name" value="PRK12904.1"/>
    <property type="match status" value="1"/>
</dbReference>
<proteinExistence type="inferred from homology"/>
<evidence type="ECO:0000256" key="8">
    <source>
        <dbReference type="ARBA" id="ARBA00022833"/>
    </source>
</evidence>
<dbReference type="GO" id="GO:0046872">
    <property type="term" value="F:metal ion binding"/>
    <property type="evidence" value="ECO:0007669"/>
    <property type="project" value="UniProtKB-KW"/>
</dbReference>
<feature type="domain" description="SecA family profile" evidence="20">
    <location>
        <begin position="1"/>
        <end position="570"/>
    </location>
</feature>
<evidence type="ECO:0000256" key="16">
    <source>
        <dbReference type="RuleBase" id="RU003874"/>
    </source>
</evidence>
<evidence type="ECO:0000256" key="1">
    <source>
        <dbReference type="ARBA" id="ARBA00001947"/>
    </source>
</evidence>
<comment type="cofactor">
    <cofactor evidence="1">
        <name>Zn(2+)</name>
        <dbReference type="ChEBI" id="CHEBI:29105"/>
    </cofactor>
</comment>
<evidence type="ECO:0000259" key="20">
    <source>
        <dbReference type="PROSITE" id="PS51196"/>
    </source>
</evidence>
<dbReference type="Pfam" id="PF02810">
    <property type="entry name" value="SEC-C"/>
    <property type="match status" value="1"/>
</dbReference>
<evidence type="ECO:0000256" key="17">
    <source>
        <dbReference type="SAM" id="MobiDB-lite"/>
    </source>
</evidence>
<dbReference type="GO" id="GO:0043952">
    <property type="term" value="P:protein transport by the Sec complex"/>
    <property type="evidence" value="ECO:0007669"/>
    <property type="project" value="TreeGrafter"/>
</dbReference>
<dbReference type="SUPFAM" id="SSF81767">
    <property type="entry name" value="Pre-protein crosslinking domain of SecA"/>
    <property type="match status" value="1"/>
</dbReference>
<dbReference type="InterPro" id="IPR001650">
    <property type="entry name" value="Helicase_C-like"/>
</dbReference>
<dbReference type="InterPro" id="IPR011115">
    <property type="entry name" value="SecA_DEAD"/>
</dbReference>
<dbReference type="SMART" id="SM00958">
    <property type="entry name" value="SecA_PP_bind"/>
    <property type="match status" value="1"/>
</dbReference>
<dbReference type="PROSITE" id="PS01312">
    <property type="entry name" value="SECA"/>
    <property type="match status" value="1"/>
</dbReference>
<dbReference type="Gene3D" id="1.10.3060.10">
    <property type="entry name" value="Helical scaffold and wing domains of SecA"/>
    <property type="match status" value="1"/>
</dbReference>
<dbReference type="GO" id="GO:0065002">
    <property type="term" value="P:intracellular protein transmembrane transport"/>
    <property type="evidence" value="ECO:0007669"/>
    <property type="project" value="UniProtKB-UniRule"/>
</dbReference>
<dbReference type="InterPro" id="IPR011116">
    <property type="entry name" value="SecA_Wing/Scaffold"/>
</dbReference>
<keyword evidence="3 15" id="KW-0813">Transport</keyword>
<evidence type="ECO:0000256" key="4">
    <source>
        <dbReference type="ARBA" id="ARBA00022475"/>
    </source>
</evidence>
<dbReference type="InterPro" id="IPR011130">
    <property type="entry name" value="SecA_preprotein_X-link_dom"/>
</dbReference>
<dbReference type="PROSITE" id="PS51192">
    <property type="entry name" value="HELICASE_ATP_BIND_1"/>
    <property type="match status" value="1"/>
</dbReference>
<dbReference type="SMART" id="SM00957">
    <property type="entry name" value="SecA_DEAD"/>
    <property type="match status" value="1"/>
</dbReference>
<dbReference type="InterPro" id="IPR014018">
    <property type="entry name" value="SecA_motor_DEAD"/>
</dbReference>
<keyword evidence="5 15" id="KW-0963">Cytoplasm</keyword>
<feature type="domain" description="Helicase ATP-binding" evidence="18">
    <location>
        <begin position="87"/>
        <end position="257"/>
    </location>
</feature>
<gene>
    <name evidence="15 21" type="primary">secA</name>
    <name evidence="21" type="ORF">HPK16_13315</name>
</gene>
<dbReference type="Gene3D" id="3.40.50.300">
    <property type="entry name" value="P-loop containing nucleotide triphosphate hydrolases"/>
    <property type="match status" value="3"/>
</dbReference>
<evidence type="ECO:0000256" key="10">
    <source>
        <dbReference type="ARBA" id="ARBA00022927"/>
    </source>
</evidence>
<dbReference type="Pfam" id="PF01043">
    <property type="entry name" value="SecA_PP_bind"/>
    <property type="match status" value="1"/>
</dbReference>
<dbReference type="Pfam" id="PF21090">
    <property type="entry name" value="P-loop_SecA"/>
    <property type="match status" value="2"/>
</dbReference>
<dbReference type="PROSITE" id="PS51196">
    <property type="entry name" value="SECA_MOTOR_DEAD"/>
    <property type="match status" value="1"/>
</dbReference>
<evidence type="ECO:0000256" key="5">
    <source>
        <dbReference type="ARBA" id="ARBA00022490"/>
    </source>
</evidence>
<dbReference type="GO" id="GO:0005829">
    <property type="term" value="C:cytosol"/>
    <property type="evidence" value="ECO:0007669"/>
    <property type="project" value="TreeGrafter"/>
</dbReference>
<comment type="function">
    <text evidence="15">Part of the Sec protein translocase complex. Interacts with the SecYEG preprotein conducting channel. Has a central role in coupling the hydrolysis of ATP to the transfer of proteins into and across the cell membrane, serving as an ATP-driven molecular motor driving the stepwise translocation of polypeptide chains across the membrane.</text>
</comment>